<organism evidence="3 4">
    <name type="scientific">Methylobacterium tardum</name>
    <dbReference type="NCBI Taxonomy" id="374432"/>
    <lineage>
        <taxon>Bacteria</taxon>
        <taxon>Pseudomonadati</taxon>
        <taxon>Pseudomonadota</taxon>
        <taxon>Alphaproteobacteria</taxon>
        <taxon>Hyphomicrobiales</taxon>
        <taxon>Methylobacteriaceae</taxon>
        <taxon>Methylobacterium</taxon>
    </lineage>
</organism>
<dbReference type="InterPro" id="IPR028096">
    <property type="entry name" value="EfeO_Cupredoxin"/>
</dbReference>
<dbReference type="Pfam" id="PF13473">
    <property type="entry name" value="Cupredoxin_1"/>
    <property type="match status" value="1"/>
</dbReference>
<proteinExistence type="predicted"/>
<keyword evidence="4" id="KW-1185">Reference proteome</keyword>
<keyword evidence="1" id="KW-0732">Signal</keyword>
<feature type="signal peptide" evidence="1">
    <location>
        <begin position="1"/>
        <end position="34"/>
    </location>
</feature>
<protein>
    <recommendedName>
        <fullName evidence="2">EfeO-type cupredoxin-like domain-containing protein</fullName>
    </recommendedName>
</protein>
<dbReference type="RefSeq" id="WP_238198197.1">
    <property type="nucleotide sequence ID" value="NZ_BPQZ01000023.1"/>
</dbReference>
<reference evidence="4" key="1">
    <citation type="journal article" date="2019" name="Int. J. Syst. Evol. Microbiol.">
        <title>The Global Catalogue of Microorganisms (GCM) 10K type strain sequencing project: providing services to taxonomists for standard genome sequencing and annotation.</title>
        <authorList>
            <consortium name="The Broad Institute Genomics Platform"/>
            <consortium name="The Broad Institute Genome Sequencing Center for Infectious Disease"/>
            <person name="Wu L."/>
            <person name="Ma J."/>
        </authorList>
    </citation>
    <scope>NUCLEOTIDE SEQUENCE [LARGE SCALE GENOMIC DNA]</scope>
    <source>
        <strain evidence="4">NBRC 103632</strain>
    </source>
</reference>
<evidence type="ECO:0000313" key="4">
    <source>
        <dbReference type="Proteomes" id="UP001157440"/>
    </source>
</evidence>
<feature type="domain" description="EfeO-type cupredoxin-like" evidence="2">
    <location>
        <begin position="21"/>
        <end position="146"/>
    </location>
</feature>
<evidence type="ECO:0000313" key="3">
    <source>
        <dbReference type="EMBL" id="GLS70738.1"/>
    </source>
</evidence>
<evidence type="ECO:0000259" key="2">
    <source>
        <dbReference type="Pfam" id="PF13473"/>
    </source>
</evidence>
<feature type="chain" id="PRO_5041458221" description="EfeO-type cupredoxin-like domain-containing protein" evidence="1">
    <location>
        <begin position="35"/>
        <end position="153"/>
    </location>
</feature>
<dbReference type="AlphaFoldDB" id="A0AA37WU92"/>
<gene>
    <name evidence="3" type="ORF">GCM10007890_27510</name>
</gene>
<sequence>MNSGSGCRPVIGSPISRLGAILTAALLLTGAARAAETMPTVDLTMTVENGVPTCAPAELRLPADTDVSIKVQNRSTSQFVLTAPQIFENKNVLHHDGDVVHVASNEGYTVKQNGKGEIRVRTIGAGQYPFGCTSVNDKSKPFRGTLTLTPAAR</sequence>
<comment type="caution">
    <text evidence="3">The sequence shown here is derived from an EMBL/GenBank/DDBJ whole genome shotgun (WGS) entry which is preliminary data.</text>
</comment>
<evidence type="ECO:0000256" key="1">
    <source>
        <dbReference type="SAM" id="SignalP"/>
    </source>
</evidence>
<name>A0AA37WU92_9HYPH</name>
<accession>A0AA37WU92</accession>
<dbReference type="Proteomes" id="UP001157440">
    <property type="component" value="Unassembled WGS sequence"/>
</dbReference>
<dbReference type="EMBL" id="BSPL01000017">
    <property type="protein sequence ID" value="GLS70738.1"/>
    <property type="molecule type" value="Genomic_DNA"/>
</dbReference>